<keyword evidence="4 11" id="KW-0812">Transmembrane</keyword>
<gene>
    <name evidence="15" type="ORF">SAMN05421720_11274</name>
</gene>
<dbReference type="GO" id="GO:0006508">
    <property type="term" value="P:proteolysis"/>
    <property type="evidence" value="ECO:0007669"/>
    <property type="project" value="InterPro"/>
</dbReference>
<dbReference type="GO" id="GO:0015421">
    <property type="term" value="F:ABC-type oligopeptide transporter activity"/>
    <property type="evidence" value="ECO:0007669"/>
    <property type="project" value="TreeGrafter"/>
</dbReference>
<feature type="transmembrane region" description="Helical" evidence="11">
    <location>
        <begin position="311"/>
        <end position="335"/>
    </location>
</feature>
<dbReference type="PROSITE" id="PS50893">
    <property type="entry name" value="ABC_TRANSPORTER_2"/>
    <property type="match status" value="1"/>
</dbReference>
<comment type="subcellular location">
    <subcellularLocation>
        <location evidence="1">Cell membrane</location>
        <topology evidence="1">Multi-pass membrane protein</topology>
    </subcellularLocation>
</comment>
<evidence type="ECO:0000256" key="6">
    <source>
        <dbReference type="ARBA" id="ARBA00022801"/>
    </source>
</evidence>
<feature type="transmembrane region" description="Helical" evidence="11">
    <location>
        <begin position="341"/>
        <end position="358"/>
    </location>
</feature>
<evidence type="ECO:0000256" key="8">
    <source>
        <dbReference type="ARBA" id="ARBA00022989"/>
    </source>
</evidence>
<evidence type="ECO:0000256" key="10">
    <source>
        <dbReference type="SAM" id="MobiDB-lite"/>
    </source>
</evidence>
<evidence type="ECO:0000256" key="1">
    <source>
        <dbReference type="ARBA" id="ARBA00004651"/>
    </source>
</evidence>
<dbReference type="SUPFAM" id="SSF52540">
    <property type="entry name" value="P-loop containing nucleoside triphosphate hydrolases"/>
    <property type="match status" value="1"/>
</dbReference>
<evidence type="ECO:0000259" key="12">
    <source>
        <dbReference type="PROSITE" id="PS50893"/>
    </source>
</evidence>
<dbReference type="InterPro" id="IPR027417">
    <property type="entry name" value="P-loop_NTPase"/>
</dbReference>
<dbReference type="PANTHER" id="PTHR43394:SF1">
    <property type="entry name" value="ATP-BINDING CASSETTE SUB-FAMILY B MEMBER 10, MITOCHONDRIAL"/>
    <property type="match status" value="1"/>
</dbReference>
<dbReference type="Gene3D" id="3.40.50.300">
    <property type="entry name" value="P-loop containing nucleotide triphosphate hydrolases"/>
    <property type="match status" value="1"/>
</dbReference>
<dbReference type="InterPro" id="IPR003593">
    <property type="entry name" value="AAA+_ATPase"/>
</dbReference>
<keyword evidence="8 11" id="KW-1133">Transmembrane helix</keyword>
<dbReference type="InterPro" id="IPR003439">
    <property type="entry name" value="ABC_transporter-like_ATP-bd"/>
</dbReference>
<feature type="region of interest" description="Disordered" evidence="10">
    <location>
        <begin position="1"/>
        <end position="42"/>
    </location>
</feature>
<dbReference type="InterPro" id="IPR017750">
    <property type="entry name" value="ATPase_T1SS"/>
</dbReference>
<dbReference type="InterPro" id="IPR039421">
    <property type="entry name" value="Type_1_exporter"/>
</dbReference>
<dbReference type="NCBIfam" id="TIGR03375">
    <property type="entry name" value="type_I_sec_LssB"/>
    <property type="match status" value="1"/>
</dbReference>
<evidence type="ECO:0000256" key="5">
    <source>
        <dbReference type="ARBA" id="ARBA00022741"/>
    </source>
</evidence>
<dbReference type="STRING" id="69960.SAMN05421720_11274"/>
<dbReference type="GO" id="GO:0005524">
    <property type="term" value="F:ATP binding"/>
    <property type="evidence" value="ECO:0007669"/>
    <property type="project" value="UniProtKB-KW"/>
</dbReference>
<feature type="region of interest" description="Disordered" evidence="10">
    <location>
        <begin position="760"/>
        <end position="881"/>
    </location>
</feature>
<sequence length="881" mass="93550">MFGKRSGGKDTAPKAGKGATGAPPGTGGDAPSGSSGTGWTVRPTALSTETADPLLAALLALCRLHGRPRSGVSLTAGLPLEDNRLTPDLFPVAAARARLSARLVRRSFSAIPNHLFPVVLLLKGRTTYVVLREVKRDQFEVLLPETQSGTEIVSRRQIEERYEGYAILARPEISYRGQMDERREEPHGHWFWSTLRKMAPVYSYVILAAIMVNVFALAGPLFTMNVYDRVVPNQALETLWVLASGIIIVYVFDFALKLLRAYLIDHTGKRADVVMSSIIFGHAMNVRMGARPASSGAFANKLKEFEAVRDFFTSATVVALVDIPFIFLFIAVIYLLAGPAAYVPLIAVPVVIIGGLLLQAPLRQAVRKNVEGNAHKHGVLVEAISALDTIKSLGAEGRMQRDWDAFSGESASLGARVKFLTGIGVHYAALIQQVVTVCVVIVGVYLISNNELTMGGLIASTILTGRVMAPLGQVAGLVSRLHHAASARKSIDEIMALPVDRPRGKQFLSRPAAAGRIELQNVTFTYPGSQTPALRNVSFAVDPGQRFVIMGPVGSGKSTIARLLTRLYDPTEGSVQIDGADIQQIDPADIRRTAGVILQDIVLFTGTVRENIAMGAPEADDAMIVRAAELSGAHEFISRHPMGYDMPVGERGSFLSGGQRQAVALARALLPDPPILVLDEPTSMMDMAAEEAFVKRLGSSLKDKALIIITHRPSLLSLADRLLLLRRGEVVADGPVKDVLPALMRAGGGAGAGGLGGIAAAGRPGGRAVKGRIDASRKGAGQGQPAPRQGSGPPPPGPVAPADPAASTRALPGRRGRPEDGESAGHDDSAAGGQRSPFEALDRVLSPELEPLDSRNDASEGTDAARDSAGTGKRVPDGRKR</sequence>
<evidence type="ECO:0000256" key="3">
    <source>
        <dbReference type="ARBA" id="ARBA00022475"/>
    </source>
</evidence>
<feature type="transmembrane region" description="Helical" evidence="11">
    <location>
        <begin position="425"/>
        <end position="447"/>
    </location>
</feature>
<keyword evidence="2" id="KW-0813">Transport</keyword>
<dbReference type="PROSITE" id="PS50990">
    <property type="entry name" value="PEPTIDASE_C39"/>
    <property type="match status" value="1"/>
</dbReference>
<keyword evidence="7 15" id="KW-0067">ATP-binding</keyword>
<dbReference type="Gene3D" id="3.90.70.10">
    <property type="entry name" value="Cysteine proteinases"/>
    <property type="match status" value="1"/>
</dbReference>
<dbReference type="PROSITE" id="PS00211">
    <property type="entry name" value="ABC_TRANSPORTER_1"/>
    <property type="match status" value="1"/>
</dbReference>
<keyword evidence="5" id="KW-0547">Nucleotide-binding</keyword>
<feature type="compositionally biased region" description="Low complexity" evidence="10">
    <location>
        <begin position="13"/>
        <end position="23"/>
    </location>
</feature>
<evidence type="ECO:0000313" key="16">
    <source>
        <dbReference type="Proteomes" id="UP000199412"/>
    </source>
</evidence>
<dbReference type="AlphaFoldDB" id="A0A1G7FU51"/>
<dbReference type="InterPro" id="IPR036640">
    <property type="entry name" value="ABC1_TM_sf"/>
</dbReference>
<evidence type="ECO:0000259" key="14">
    <source>
        <dbReference type="PROSITE" id="PS50990"/>
    </source>
</evidence>
<dbReference type="CDD" id="cd18587">
    <property type="entry name" value="ABC_6TM_LapB_like"/>
    <property type="match status" value="1"/>
</dbReference>
<dbReference type="InterPro" id="IPR017871">
    <property type="entry name" value="ABC_transporter-like_CS"/>
</dbReference>
<feature type="compositionally biased region" description="Basic and acidic residues" evidence="10">
    <location>
        <begin position="852"/>
        <end position="866"/>
    </location>
</feature>
<dbReference type="InterPro" id="IPR005074">
    <property type="entry name" value="Peptidase_C39"/>
</dbReference>
<feature type="transmembrane region" description="Helical" evidence="11">
    <location>
        <begin position="239"/>
        <end position="259"/>
    </location>
</feature>
<dbReference type="GO" id="GO:0008233">
    <property type="term" value="F:peptidase activity"/>
    <property type="evidence" value="ECO:0007669"/>
    <property type="project" value="InterPro"/>
</dbReference>
<keyword evidence="16" id="KW-1185">Reference proteome</keyword>
<keyword evidence="6" id="KW-0378">Hydrolase</keyword>
<dbReference type="OrthoDB" id="5288404at2"/>
<dbReference type="Gene3D" id="1.20.1560.10">
    <property type="entry name" value="ABC transporter type 1, transmembrane domain"/>
    <property type="match status" value="1"/>
</dbReference>
<feature type="compositionally biased region" description="Pro residues" evidence="10">
    <location>
        <begin position="792"/>
        <end position="801"/>
    </location>
</feature>
<evidence type="ECO:0000256" key="2">
    <source>
        <dbReference type="ARBA" id="ARBA00022448"/>
    </source>
</evidence>
<evidence type="ECO:0000256" key="9">
    <source>
        <dbReference type="ARBA" id="ARBA00023136"/>
    </source>
</evidence>
<dbReference type="GO" id="GO:0016887">
    <property type="term" value="F:ATP hydrolysis activity"/>
    <property type="evidence" value="ECO:0007669"/>
    <property type="project" value="InterPro"/>
</dbReference>
<evidence type="ECO:0000256" key="4">
    <source>
        <dbReference type="ARBA" id="ARBA00022692"/>
    </source>
</evidence>
<name>A0A1G7FU51_9PROT</name>
<feature type="transmembrane region" description="Helical" evidence="11">
    <location>
        <begin position="201"/>
        <end position="227"/>
    </location>
</feature>
<dbReference type="PANTHER" id="PTHR43394">
    <property type="entry name" value="ATP-DEPENDENT PERMEASE MDL1, MITOCHONDRIAL"/>
    <property type="match status" value="1"/>
</dbReference>
<evidence type="ECO:0000256" key="7">
    <source>
        <dbReference type="ARBA" id="ARBA00022840"/>
    </source>
</evidence>
<dbReference type="Proteomes" id="UP000199412">
    <property type="component" value="Unassembled WGS sequence"/>
</dbReference>
<evidence type="ECO:0000259" key="13">
    <source>
        <dbReference type="PROSITE" id="PS50929"/>
    </source>
</evidence>
<dbReference type="Pfam" id="PF00005">
    <property type="entry name" value="ABC_tran"/>
    <property type="match status" value="1"/>
</dbReference>
<dbReference type="PROSITE" id="PS50929">
    <property type="entry name" value="ABC_TM1F"/>
    <property type="match status" value="1"/>
</dbReference>
<dbReference type="EMBL" id="FNAP01000012">
    <property type="protein sequence ID" value="SDE79359.1"/>
    <property type="molecule type" value="Genomic_DNA"/>
</dbReference>
<dbReference type="SMART" id="SM00382">
    <property type="entry name" value="AAA"/>
    <property type="match status" value="1"/>
</dbReference>
<keyword evidence="9 11" id="KW-0472">Membrane</keyword>
<accession>A0A1G7FU51</accession>
<dbReference type="GO" id="GO:0005886">
    <property type="term" value="C:plasma membrane"/>
    <property type="evidence" value="ECO:0007669"/>
    <property type="project" value="UniProtKB-SubCell"/>
</dbReference>
<keyword evidence="3" id="KW-1003">Cell membrane</keyword>
<feature type="domain" description="ABC transporter" evidence="12">
    <location>
        <begin position="517"/>
        <end position="752"/>
    </location>
</feature>
<protein>
    <submittedName>
        <fullName evidence="15">ATP-binding cassette, subfamily C, LapB</fullName>
    </submittedName>
</protein>
<feature type="compositionally biased region" description="Basic and acidic residues" evidence="10">
    <location>
        <begin position="816"/>
        <end position="829"/>
    </location>
</feature>
<feature type="domain" description="Peptidase C39" evidence="14">
    <location>
        <begin position="47"/>
        <end position="169"/>
    </location>
</feature>
<dbReference type="InterPro" id="IPR011527">
    <property type="entry name" value="ABC1_TM_dom"/>
</dbReference>
<dbReference type="Pfam" id="PF00664">
    <property type="entry name" value="ABC_membrane"/>
    <property type="match status" value="1"/>
</dbReference>
<evidence type="ECO:0000256" key="11">
    <source>
        <dbReference type="SAM" id="Phobius"/>
    </source>
</evidence>
<feature type="domain" description="ABC transmembrane type-1" evidence="13">
    <location>
        <begin position="205"/>
        <end position="483"/>
    </location>
</feature>
<organism evidence="15 16">
    <name type="scientific">Rhodospira trueperi</name>
    <dbReference type="NCBI Taxonomy" id="69960"/>
    <lineage>
        <taxon>Bacteria</taxon>
        <taxon>Pseudomonadati</taxon>
        <taxon>Pseudomonadota</taxon>
        <taxon>Alphaproteobacteria</taxon>
        <taxon>Rhodospirillales</taxon>
        <taxon>Rhodospirillaceae</taxon>
        <taxon>Rhodospira</taxon>
    </lineage>
</organism>
<proteinExistence type="predicted"/>
<reference evidence="15 16" key="1">
    <citation type="submission" date="2016-10" db="EMBL/GenBank/DDBJ databases">
        <authorList>
            <person name="de Groot N.N."/>
        </authorList>
    </citation>
    <scope>NUCLEOTIDE SEQUENCE [LARGE SCALE GENOMIC DNA]</scope>
    <source>
        <strain evidence="15 16">ATCC 700224</strain>
    </source>
</reference>
<dbReference type="SUPFAM" id="SSF90123">
    <property type="entry name" value="ABC transporter transmembrane region"/>
    <property type="match status" value="1"/>
</dbReference>
<dbReference type="Pfam" id="PF03412">
    <property type="entry name" value="Peptidase_C39"/>
    <property type="match status" value="1"/>
</dbReference>
<dbReference type="FunFam" id="3.40.50.300:FF:000299">
    <property type="entry name" value="ABC transporter ATP-binding protein/permease"/>
    <property type="match status" value="1"/>
</dbReference>
<evidence type="ECO:0000313" key="15">
    <source>
        <dbReference type="EMBL" id="SDE79359.1"/>
    </source>
</evidence>